<gene>
    <name evidence="2" type="ORF">ACT17_15330</name>
</gene>
<dbReference type="InterPro" id="IPR048578">
    <property type="entry name" value="Rv3651-like_C"/>
</dbReference>
<feature type="domain" description="Rv3651-like C-terminal" evidence="1">
    <location>
        <begin position="203"/>
        <end position="304"/>
    </location>
</feature>
<dbReference type="Pfam" id="PF21043">
    <property type="entry name" value="Rv3651-like_C"/>
    <property type="match status" value="1"/>
</dbReference>
<dbReference type="PATRIC" id="fig|451644.5.peg.3179"/>
<dbReference type="Proteomes" id="UP000037594">
    <property type="component" value="Unassembled WGS sequence"/>
</dbReference>
<proteinExistence type="predicted"/>
<comment type="caution">
    <text evidence="2">The sequence shown here is derived from an EMBL/GenBank/DDBJ whole genome shotgun (WGS) entry which is preliminary data.</text>
</comment>
<organism evidence="2 3">
    <name type="scientific">Mycolicibacterium conceptionense</name>
    <dbReference type="NCBI Taxonomy" id="451644"/>
    <lineage>
        <taxon>Bacteria</taxon>
        <taxon>Bacillati</taxon>
        <taxon>Actinomycetota</taxon>
        <taxon>Actinomycetes</taxon>
        <taxon>Mycobacteriales</taxon>
        <taxon>Mycobacteriaceae</taxon>
        <taxon>Mycolicibacterium</taxon>
    </lineage>
</organism>
<sequence>MALKPISSVVRGPRRAAIRSAVDAAVETGRSVRHEDLDGRFQVVADPFLSPLGRTNAVRVCAFGAQDAPPAPISAGAWVWDLDKGTVLLSDELLDMRGLDGDAGQNELTSMQGLEGVSTTSPGHTAVLAAVMSGEDGTEVQDVWRVEGPDKNFREIRFVGRIERTADQRRWLHGVTCDITAESPPEPAPQTFAESVIEAELAVQHGVYTIMFDLESLRPVRWLSAPLEELQYRITGDPARDPAIHPDDIPELKRMAREVVSAPTQARLRVRGTDGAWRLLHCTAVLMMLDRGSGVHAALVKLRVLPDAVPA</sequence>
<evidence type="ECO:0000259" key="1">
    <source>
        <dbReference type="Pfam" id="PF21043"/>
    </source>
</evidence>
<dbReference type="AlphaFoldDB" id="A0A0J8U9F8"/>
<dbReference type="EMBL" id="LFOD01000012">
    <property type="protein sequence ID" value="KMV17647.1"/>
    <property type="molecule type" value="Genomic_DNA"/>
</dbReference>
<reference evidence="2 3" key="1">
    <citation type="submission" date="2015-06" db="EMBL/GenBank/DDBJ databases">
        <title>Genome sequence of Mycobacterium conceptionense strain MLE.</title>
        <authorList>
            <person name="Greninger A.L."/>
            <person name="Cunningham G."/>
            <person name="Chiu C.Y."/>
            <person name="Miller S."/>
        </authorList>
    </citation>
    <scope>NUCLEOTIDE SEQUENCE [LARGE SCALE GENOMIC DNA]</scope>
    <source>
        <strain evidence="2 3">MLE</strain>
    </source>
</reference>
<name>A0A0J8U9F8_9MYCO</name>
<accession>A0A0J8U9F8</accession>
<evidence type="ECO:0000313" key="2">
    <source>
        <dbReference type="EMBL" id="KMV17647.1"/>
    </source>
</evidence>
<evidence type="ECO:0000313" key="3">
    <source>
        <dbReference type="Proteomes" id="UP000037594"/>
    </source>
</evidence>
<protein>
    <recommendedName>
        <fullName evidence="1">Rv3651-like C-terminal domain-containing protein</fullName>
    </recommendedName>
</protein>